<evidence type="ECO:0000313" key="1">
    <source>
        <dbReference type="EMBL" id="MDR7087746.1"/>
    </source>
</evidence>
<dbReference type="Gene3D" id="3.90.1150.30">
    <property type="match status" value="1"/>
</dbReference>
<gene>
    <name evidence="1" type="ORF">J2X11_002585</name>
</gene>
<organism evidence="1 2">
    <name type="scientific">Aeromicrobium panaciterrae</name>
    <dbReference type="NCBI Taxonomy" id="363861"/>
    <lineage>
        <taxon>Bacteria</taxon>
        <taxon>Bacillati</taxon>
        <taxon>Actinomycetota</taxon>
        <taxon>Actinomycetes</taxon>
        <taxon>Propionibacteriales</taxon>
        <taxon>Nocardioidaceae</taxon>
        <taxon>Aeromicrobium</taxon>
    </lineage>
</organism>
<dbReference type="SUPFAM" id="SSF142906">
    <property type="entry name" value="YjbR-like"/>
    <property type="match status" value="1"/>
</dbReference>
<dbReference type="RefSeq" id="WP_309971783.1">
    <property type="nucleotide sequence ID" value="NZ_JAVDWH010000001.1"/>
</dbReference>
<dbReference type="Pfam" id="PF04237">
    <property type="entry name" value="YjbR"/>
    <property type="match status" value="1"/>
</dbReference>
<keyword evidence="2" id="KW-1185">Reference proteome</keyword>
<dbReference type="InterPro" id="IPR038056">
    <property type="entry name" value="YjbR-like_sf"/>
</dbReference>
<accession>A0ABU1URC9</accession>
<dbReference type="EMBL" id="JAVDWH010000001">
    <property type="protein sequence ID" value="MDR7087746.1"/>
    <property type="molecule type" value="Genomic_DNA"/>
</dbReference>
<reference evidence="1 2" key="1">
    <citation type="submission" date="2023-07" db="EMBL/GenBank/DDBJ databases">
        <title>Sorghum-associated microbial communities from plants grown in Nebraska, USA.</title>
        <authorList>
            <person name="Schachtman D."/>
        </authorList>
    </citation>
    <scope>NUCLEOTIDE SEQUENCE [LARGE SCALE GENOMIC DNA]</scope>
    <source>
        <strain evidence="1 2">BE248</strain>
    </source>
</reference>
<evidence type="ECO:0000313" key="2">
    <source>
        <dbReference type="Proteomes" id="UP001257739"/>
    </source>
</evidence>
<proteinExistence type="predicted"/>
<dbReference type="InterPro" id="IPR058532">
    <property type="entry name" value="YjbR/MT2646/Rv2570-like"/>
</dbReference>
<name>A0ABU1URC9_9ACTN</name>
<protein>
    <recommendedName>
        <fullName evidence="3">MmcQ/YjbR family DNA-binding protein</fullName>
    </recommendedName>
</protein>
<sequence length="109" mass="11931">MKWEEVVAIATELPEVGESTSYGTPALKVAGKLMGRLRTDSDGSFALKTSDKEALVANDDPAYFTTPHYDGYNYILINLELADADEMAELIDDAWHIAAPAKVRAQRNA</sequence>
<comment type="caution">
    <text evidence="1">The sequence shown here is derived from an EMBL/GenBank/DDBJ whole genome shotgun (WGS) entry which is preliminary data.</text>
</comment>
<evidence type="ECO:0008006" key="3">
    <source>
        <dbReference type="Google" id="ProtNLM"/>
    </source>
</evidence>
<dbReference type="Proteomes" id="UP001257739">
    <property type="component" value="Unassembled WGS sequence"/>
</dbReference>